<dbReference type="Proteomes" id="UP001595791">
    <property type="component" value="Unassembled WGS sequence"/>
</dbReference>
<gene>
    <name evidence="2" type="ORF">ACFOW7_02870</name>
</gene>
<keyword evidence="1" id="KW-0472">Membrane</keyword>
<comment type="caution">
    <text evidence="2">The sequence shown here is derived from an EMBL/GenBank/DDBJ whole genome shotgun (WGS) entry which is preliminary data.</text>
</comment>
<keyword evidence="1" id="KW-0812">Transmembrane</keyword>
<evidence type="ECO:0000313" key="3">
    <source>
        <dbReference type="Proteomes" id="UP001595791"/>
    </source>
</evidence>
<feature type="transmembrane region" description="Helical" evidence="1">
    <location>
        <begin position="32"/>
        <end position="50"/>
    </location>
</feature>
<name>A0ABV8MLX5_9NEIS</name>
<reference evidence="3" key="1">
    <citation type="journal article" date="2019" name="Int. J. Syst. Evol. Microbiol.">
        <title>The Global Catalogue of Microorganisms (GCM) 10K type strain sequencing project: providing services to taxonomists for standard genome sequencing and annotation.</title>
        <authorList>
            <consortium name="The Broad Institute Genomics Platform"/>
            <consortium name="The Broad Institute Genome Sequencing Center for Infectious Disease"/>
            <person name="Wu L."/>
            <person name="Ma J."/>
        </authorList>
    </citation>
    <scope>NUCLEOTIDE SEQUENCE [LARGE SCALE GENOMIC DNA]</scope>
    <source>
        <strain evidence="3">LMG 29894</strain>
    </source>
</reference>
<dbReference type="EMBL" id="JBHSBU010000001">
    <property type="protein sequence ID" value="MFC4158295.1"/>
    <property type="molecule type" value="Genomic_DNA"/>
</dbReference>
<dbReference type="RefSeq" id="WP_378160811.1">
    <property type="nucleotide sequence ID" value="NZ_JBHSBU010000001.1"/>
</dbReference>
<protein>
    <recommendedName>
        <fullName evidence="4">Holin</fullName>
    </recommendedName>
</protein>
<keyword evidence="3" id="KW-1185">Reference proteome</keyword>
<evidence type="ECO:0000313" key="2">
    <source>
        <dbReference type="EMBL" id="MFC4158295.1"/>
    </source>
</evidence>
<evidence type="ECO:0000256" key="1">
    <source>
        <dbReference type="SAM" id="Phobius"/>
    </source>
</evidence>
<dbReference type="Pfam" id="PF10746">
    <property type="entry name" value="Phage_holin_2_2"/>
    <property type="match status" value="1"/>
</dbReference>
<sequence length="70" mass="7563">MQKHEIAAEAARAVPPVSVAGISLAGVALADWVLIATLAYTLVQLGFVAHKWHVFRRKQRAPQQGSADDE</sequence>
<proteinExistence type="predicted"/>
<accession>A0ABV8MLX5</accession>
<keyword evidence="1" id="KW-1133">Transmembrane helix</keyword>
<organism evidence="2 3">
    <name type="scientific">Chitinimonas lacunae</name>
    <dbReference type="NCBI Taxonomy" id="1963018"/>
    <lineage>
        <taxon>Bacteria</taxon>
        <taxon>Pseudomonadati</taxon>
        <taxon>Pseudomonadota</taxon>
        <taxon>Betaproteobacteria</taxon>
        <taxon>Neisseriales</taxon>
        <taxon>Chitinibacteraceae</taxon>
        <taxon>Chitinimonas</taxon>
    </lineage>
</organism>
<dbReference type="InterPro" id="IPR019682">
    <property type="entry name" value="Phage_T7_Gp17.5_holin"/>
</dbReference>
<evidence type="ECO:0008006" key="4">
    <source>
        <dbReference type="Google" id="ProtNLM"/>
    </source>
</evidence>